<gene>
    <name evidence="1" type="ORF">MKW94_006674</name>
</gene>
<proteinExistence type="predicted"/>
<organism evidence="1 2">
    <name type="scientific">Papaver nudicaule</name>
    <name type="common">Iceland poppy</name>
    <dbReference type="NCBI Taxonomy" id="74823"/>
    <lineage>
        <taxon>Eukaryota</taxon>
        <taxon>Viridiplantae</taxon>
        <taxon>Streptophyta</taxon>
        <taxon>Embryophyta</taxon>
        <taxon>Tracheophyta</taxon>
        <taxon>Spermatophyta</taxon>
        <taxon>Magnoliopsida</taxon>
        <taxon>Ranunculales</taxon>
        <taxon>Papaveraceae</taxon>
        <taxon>Papaveroideae</taxon>
        <taxon>Papaver</taxon>
    </lineage>
</organism>
<protein>
    <submittedName>
        <fullName evidence="1">Uncharacterized protein</fullName>
    </submittedName>
</protein>
<evidence type="ECO:0000313" key="2">
    <source>
        <dbReference type="Proteomes" id="UP001177140"/>
    </source>
</evidence>
<reference evidence="1" key="1">
    <citation type="submission" date="2022-03" db="EMBL/GenBank/DDBJ databases">
        <title>A functionally conserved STORR gene fusion in Papaver species that diverged 16.8 million years ago.</title>
        <authorList>
            <person name="Catania T."/>
        </authorList>
    </citation>
    <scope>NUCLEOTIDE SEQUENCE</scope>
    <source>
        <strain evidence="1">S-191538</strain>
    </source>
</reference>
<evidence type="ECO:0000313" key="1">
    <source>
        <dbReference type="EMBL" id="MCL7047713.1"/>
    </source>
</evidence>
<keyword evidence="2" id="KW-1185">Reference proteome</keyword>
<dbReference type="EMBL" id="JAJJMA010296190">
    <property type="protein sequence ID" value="MCL7047713.1"/>
    <property type="molecule type" value="Genomic_DNA"/>
</dbReference>
<name>A0AA42B188_PAPNU</name>
<dbReference type="AlphaFoldDB" id="A0AA42B188"/>
<sequence length="57" mass="6561">MEVIELEASTNEELAEQETDEVYARVTLQSEDDVRNHLISLVFFGRFCYGFYCGSCC</sequence>
<comment type="caution">
    <text evidence="1">The sequence shown here is derived from an EMBL/GenBank/DDBJ whole genome shotgun (WGS) entry which is preliminary data.</text>
</comment>
<dbReference type="Proteomes" id="UP001177140">
    <property type="component" value="Unassembled WGS sequence"/>
</dbReference>
<accession>A0AA42B188</accession>